<dbReference type="PANTHER" id="PTHR30086">
    <property type="entry name" value="ARGININE EXPORTER PROTEIN ARGO"/>
    <property type="match status" value="1"/>
</dbReference>
<keyword evidence="2" id="KW-1003">Cell membrane</keyword>
<protein>
    <submittedName>
        <fullName evidence="7">LysE family translocator</fullName>
    </submittedName>
</protein>
<dbReference type="Proteomes" id="UP001596056">
    <property type="component" value="Unassembled WGS sequence"/>
</dbReference>
<name>A0ABW0S7Y9_9RHOB</name>
<dbReference type="EMBL" id="JBHSNA010000001">
    <property type="protein sequence ID" value="MFC5565022.1"/>
    <property type="molecule type" value="Genomic_DNA"/>
</dbReference>
<evidence type="ECO:0000256" key="4">
    <source>
        <dbReference type="ARBA" id="ARBA00022989"/>
    </source>
</evidence>
<comment type="subcellular location">
    <subcellularLocation>
        <location evidence="1">Cell membrane</location>
        <topology evidence="1">Multi-pass membrane protein</topology>
    </subcellularLocation>
</comment>
<feature type="transmembrane region" description="Helical" evidence="6">
    <location>
        <begin position="77"/>
        <end position="94"/>
    </location>
</feature>
<gene>
    <name evidence="7" type="ORF">ACFPOC_01125</name>
</gene>
<keyword evidence="4 6" id="KW-1133">Transmembrane helix</keyword>
<evidence type="ECO:0000256" key="5">
    <source>
        <dbReference type="ARBA" id="ARBA00023136"/>
    </source>
</evidence>
<dbReference type="RefSeq" id="WP_209837032.1">
    <property type="nucleotide sequence ID" value="NZ_JAGGJP010000001.1"/>
</dbReference>
<proteinExistence type="predicted"/>
<evidence type="ECO:0000313" key="7">
    <source>
        <dbReference type="EMBL" id="MFC5565022.1"/>
    </source>
</evidence>
<keyword evidence="8" id="KW-1185">Reference proteome</keyword>
<organism evidence="7 8">
    <name type="scientific">Rubellimicrobium aerolatum</name>
    <dbReference type="NCBI Taxonomy" id="490979"/>
    <lineage>
        <taxon>Bacteria</taxon>
        <taxon>Pseudomonadati</taxon>
        <taxon>Pseudomonadota</taxon>
        <taxon>Alphaproteobacteria</taxon>
        <taxon>Rhodobacterales</taxon>
        <taxon>Roseobacteraceae</taxon>
        <taxon>Rubellimicrobium</taxon>
    </lineage>
</organism>
<dbReference type="InterPro" id="IPR001123">
    <property type="entry name" value="LeuE-type"/>
</dbReference>
<evidence type="ECO:0000256" key="2">
    <source>
        <dbReference type="ARBA" id="ARBA00022475"/>
    </source>
</evidence>
<feature type="transmembrane region" description="Helical" evidence="6">
    <location>
        <begin position="145"/>
        <end position="166"/>
    </location>
</feature>
<keyword evidence="3 6" id="KW-0812">Transmembrane</keyword>
<feature type="transmembrane region" description="Helical" evidence="6">
    <location>
        <begin position="42"/>
        <end position="65"/>
    </location>
</feature>
<evidence type="ECO:0000256" key="6">
    <source>
        <dbReference type="SAM" id="Phobius"/>
    </source>
</evidence>
<dbReference type="Pfam" id="PF01810">
    <property type="entry name" value="LysE"/>
    <property type="match status" value="1"/>
</dbReference>
<keyword evidence="5 6" id="KW-0472">Membrane</keyword>
<accession>A0ABW0S7Y9</accession>
<evidence type="ECO:0000256" key="1">
    <source>
        <dbReference type="ARBA" id="ARBA00004651"/>
    </source>
</evidence>
<evidence type="ECO:0000256" key="3">
    <source>
        <dbReference type="ARBA" id="ARBA00022692"/>
    </source>
</evidence>
<dbReference type="PANTHER" id="PTHR30086:SF20">
    <property type="entry name" value="ARGININE EXPORTER PROTEIN ARGO-RELATED"/>
    <property type="match status" value="1"/>
</dbReference>
<comment type="caution">
    <text evidence="7">The sequence shown here is derived from an EMBL/GenBank/DDBJ whole genome shotgun (WGS) entry which is preliminary data.</text>
</comment>
<sequence length="204" mass="21471">MTLAAFAAAWLIHLLAAASPGPAILMSARTGVTEGFRTGAWLALGIGFGAVVWAMAALFGLAAVFHVAPALFRGFKVMGALVLIWMAVQMWRHAPERLDMESRGRPPRGAGSALRLGLVTQLANPKPAVFFGAVFVGTVPPGTSLPWVGALMAMVLANEVFCNLVVARVFSFEGPRRAYARLKTGVDRAFGGVLALLGLKIALT</sequence>
<evidence type="ECO:0000313" key="8">
    <source>
        <dbReference type="Proteomes" id="UP001596056"/>
    </source>
</evidence>
<reference evidence="8" key="1">
    <citation type="journal article" date="2019" name="Int. J. Syst. Evol. Microbiol.">
        <title>The Global Catalogue of Microorganisms (GCM) 10K type strain sequencing project: providing services to taxonomists for standard genome sequencing and annotation.</title>
        <authorList>
            <consortium name="The Broad Institute Genomics Platform"/>
            <consortium name="The Broad Institute Genome Sequencing Center for Infectious Disease"/>
            <person name="Wu L."/>
            <person name="Ma J."/>
        </authorList>
    </citation>
    <scope>NUCLEOTIDE SEQUENCE [LARGE SCALE GENOMIC DNA]</scope>
    <source>
        <strain evidence="8">KACC 11588</strain>
    </source>
</reference>